<dbReference type="PRINTS" id="PR00411">
    <property type="entry name" value="PNDRDTASEI"/>
</dbReference>
<dbReference type="EMBL" id="QYBB01000003">
    <property type="protein sequence ID" value="RYC33260.1"/>
    <property type="molecule type" value="Genomic_DNA"/>
</dbReference>
<dbReference type="OrthoDB" id="9773233at2"/>
<evidence type="ECO:0000313" key="2">
    <source>
        <dbReference type="EMBL" id="RYC33260.1"/>
    </source>
</evidence>
<protein>
    <submittedName>
        <fullName evidence="2">MSMEG_0569 family flavin-dependent oxidoreductase</fullName>
    </submittedName>
</protein>
<evidence type="ECO:0000256" key="1">
    <source>
        <dbReference type="ARBA" id="ARBA00023002"/>
    </source>
</evidence>
<dbReference type="Proteomes" id="UP000290759">
    <property type="component" value="Unassembled WGS sequence"/>
</dbReference>
<keyword evidence="3" id="KW-1185">Reference proteome</keyword>
<gene>
    <name evidence="2" type="ORF">D3273_05190</name>
</gene>
<dbReference type="SUPFAM" id="SSF51905">
    <property type="entry name" value="FAD/NAD(P)-binding domain"/>
    <property type="match status" value="1"/>
</dbReference>
<evidence type="ECO:0000313" key="3">
    <source>
        <dbReference type="Proteomes" id="UP000290759"/>
    </source>
</evidence>
<dbReference type="GO" id="GO:0050660">
    <property type="term" value="F:flavin adenine dinucleotide binding"/>
    <property type="evidence" value="ECO:0007669"/>
    <property type="project" value="TreeGrafter"/>
</dbReference>
<sequence length="427" mass="46208">MDKLSVPHLPVIVVGGGQAGLSVSHFLKRRGLDHLVLERDSVGHAWRDDRWDSFCLVTPNWQCQLPGYPYAGPDPDGFMVKDDIVRYVEGFAAAVKPPVREGVAVTALSRRPDGTFALATTEGGYTASNVVVATGAYHRPNLPAEAARLPDGIVQVHSSGYKNPGQLPPGGVLVVGTGQSGCQIAEDLHLAGRQVHVSVGSAPRSPRRYRGRDAIRWLDDMGQYAMTVADHPKGKLVRRQANHYMTGRDGGREIDLRRFAAEGMKLYGRLAAVRGPALTFEPDLRAKLDAADEVYLGIRALIDRHIAERGIDAPAEPAYAPAWEPQVEPLSLDLAEAGIASVVWGTGFRSDWSWMDVPCFTGAGYPEHERGVTAVPGLMVVGLPWLNSWGSGRFSRIAEDAEHVVDAIVERTFPAEIAPLRAALGRG</sequence>
<dbReference type="PRINTS" id="PR00368">
    <property type="entry name" value="FADPNR"/>
</dbReference>
<proteinExistence type="predicted"/>
<dbReference type="Gene3D" id="3.50.50.60">
    <property type="entry name" value="FAD/NAD(P)-binding domain"/>
    <property type="match status" value="2"/>
</dbReference>
<keyword evidence="1" id="KW-0560">Oxidoreductase</keyword>
<dbReference type="GO" id="GO:0004497">
    <property type="term" value="F:monooxygenase activity"/>
    <property type="evidence" value="ECO:0007669"/>
    <property type="project" value="TreeGrafter"/>
</dbReference>
<reference evidence="2 3" key="1">
    <citation type="submission" date="2018-12" db="EMBL/GenBank/DDBJ databases">
        <authorList>
            <person name="Grouzdev D.S."/>
            <person name="Krutkina M.S."/>
        </authorList>
    </citation>
    <scope>NUCLEOTIDE SEQUENCE [LARGE SCALE GENOMIC DNA]</scope>
    <source>
        <strain evidence="2 3">RmlP026</strain>
    </source>
</reference>
<reference evidence="2 3" key="2">
    <citation type="submission" date="2019-02" db="EMBL/GenBank/DDBJ databases">
        <title>'Lichenibacterium ramalinii' gen. nov. sp. nov., 'Lichenibacterium minor' gen. nov. sp. nov.</title>
        <authorList>
            <person name="Pankratov T."/>
        </authorList>
    </citation>
    <scope>NUCLEOTIDE SEQUENCE [LARGE SCALE GENOMIC DNA]</scope>
    <source>
        <strain evidence="2 3">RmlP026</strain>
    </source>
</reference>
<name>A0A4Q2U9N7_9HYPH</name>
<organism evidence="2 3">
    <name type="scientific">Lichenibacterium minor</name>
    <dbReference type="NCBI Taxonomy" id="2316528"/>
    <lineage>
        <taxon>Bacteria</taxon>
        <taxon>Pseudomonadati</taxon>
        <taxon>Pseudomonadota</taxon>
        <taxon>Alphaproteobacteria</taxon>
        <taxon>Hyphomicrobiales</taxon>
        <taxon>Lichenihabitantaceae</taxon>
        <taxon>Lichenibacterium</taxon>
    </lineage>
</organism>
<dbReference type="InterPro" id="IPR050982">
    <property type="entry name" value="Auxin_biosynth/cation_transpt"/>
</dbReference>
<dbReference type="Pfam" id="PF13738">
    <property type="entry name" value="Pyr_redox_3"/>
    <property type="match status" value="1"/>
</dbReference>
<dbReference type="PANTHER" id="PTHR43539:SF78">
    <property type="entry name" value="FLAVIN-CONTAINING MONOOXYGENASE"/>
    <property type="match status" value="1"/>
</dbReference>
<dbReference type="NCBIfam" id="TIGR04046">
    <property type="entry name" value="MSMEG_0569_nitr"/>
    <property type="match status" value="1"/>
</dbReference>
<dbReference type="InterPro" id="IPR024000">
    <property type="entry name" value="CHP04046_FMN-dependent"/>
</dbReference>
<comment type="caution">
    <text evidence="2">The sequence shown here is derived from an EMBL/GenBank/DDBJ whole genome shotgun (WGS) entry which is preliminary data.</text>
</comment>
<dbReference type="InterPro" id="IPR036188">
    <property type="entry name" value="FAD/NAD-bd_sf"/>
</dbReference>
<accession>A0A4Q2U9N7</accession>
<dbReference type="RefSeq" id="WP_129224179.1">
    <property type="nucleotide sequence ID" value="NZ_QYBB01000003.1"/>
</dbReference>
<dbReference type="AlphaFoldDB" id="A0A4Q2U9N7"/>
<dbReference type="PANTHER" id="PTHR43539">
    <property type="entry name" value="FLAVIN-BINDING MONOOXYGENASE-LIKE PROTEIN (AFU_ORTHOLOGUE AFUA_4G09220)"/>
    <property type="match status" value="1"/>
</dbReference>